<keyword evidence="3" id="KW-1185">Reference proteome</keyword>
<dbReference type="RefSeq" id="XP_062686274.1">
    <property type="nucleotide sequence ID" value="XM_062822946.1"/>
</dbReference>
<sequence>MTNDKRGPRIHRMTLFKIPDETNQKRLLDAYHVVAEEQKKLASQKNGKPYILQLTAGKTMEDQKARGYTVASYIEFASMDDMRYYDNECLAHAMLKEIGPSLNLSEPPTILCFEKSNLAAAQDSKP</sequence>
<reference evidence="2" key="2">
    <citation type="submission" date="2023-06" db="EMBL/GenBank/DDBJ databases">
        <authorList>
            <consortium name="Lawrence Berkeley National Laboratory"/>
            <person name="Haridas S."/>
            <person name="Hensen N."/>
            <person name="Bonometti L."/>
            <person name="Westerberg I."/>
            <person name="Brannstrom I.O."/>
            <person name="Guillou S."/>
            <person name="Cros-Aarteil S."/>
            <person name="Calhoun S."/>
            <person name="Kuo A."/>
            <person name="Mondo S."/>
            <person name="Pangilinan J."/>
            <person name="Riley R."/>
            <person name="Labutti K."/>
            <person name="Andreopoulos B."/>
            <person name="Lipzen A."/>
            <person name="Chen C."/>
            <person name="Yanf M."/>
            <person name="Daum C."/>
            <person name="Ng V."/>
            <person name="Clum A."/>
            <person name="Steindorff A."/>
            <person name="Ohm R."/>
            <person name="Martin F."/>
            <person name="Silar P."/>
            <person name="Natvig D."/>
            <person name="Lalanne C."/>
            <person name="Gautier V."/>
            <person name="Ament-Velasquez S.L."/>
            <person name="Kruys A."/>
            <person name="Hutchinson M.I."/>
            <person name="Powell A.J."/>
            <person name="Barry K."/>
            <person name="Miller A.N."/>
            <person name="Grigoriev I.V."/>
            <person name="Debuchy R."/>
            <person name="Gladieux P."/>
            <person name="Thoren M.H."/>
            <person name="Johannesson H."/>
        </authorList>
    </citation>
    <scope>NUCLEOTIDE SEQUENCE</scope>
    <source>
        <strain evidence="2">CBS 560.94</strain>
    </source>
</reference>
<dbReference type="InterPro" id="IPR011008">
    <property type="entry name" value="Dimeric_a/b-barrel"/>
</dbReference>
<dbReference type="Pfam" id="PF07876">
    <property type="entry name" value="Dabb"/>
    <property type="match status" value="1"/>
</dbReference>
<dbReference type="AlphaFoldDB" id="A0AAE0JNN6"/>
<dbReference type="SMART" id="SM00886">
    <property type="entry name" value="Dabb"/>
    <property type="match status" value="1"/>
</dbReference>
<dbReference type="PROSITE" id="PS51502">
    <property type="entry name" value="S_R_A_B_BARREL"/>
    <property type="match status" value="1"/>
</dbReference>
<protein>
    <recommendedName>
        <fullName evidence="1">Stress-response A/B barrel domain-containing protein</fullName>
    </recommendedName>
</protein>
<dbReference type="SUPFAM" id="SSF54909">
    <property type="entry name" value="Dimeric alpha+beta barrel"/>
    <property type="match status" value="1"/>
</dbReference>
<name>A0AAE0JNN6_9PEZI</name>
<dbReference type="Gene3D" id="3.30.70.100">
    <property type="match status" value="1"/>
</dbReference>
<dbReference type="Proteomes" id="UP001278500">
    <property type="component" value="Unassembled WGS sequence"/>
</dbReference>
<feature type="domain" description="Stress-response A/B barrel" evidence="1">
    <location>
        <begin position="10"/>
        <end position="113"/>
    </location>
</feature>
<comment type="caution">
    <text evidence="2">The sequence shown here is derived from an EMBL/GenBank/DDBJ whole genome shotgun (WGS) entry which is preliminary data.</text>
</comment>
<gene>
    <name evidence="2" type="ORF">B0H65DRAFT_28592</name>
</gene>
<evidence type="ECO:0000313" key="2">
    <source>
        <dbReference type="EMBL" id="KAK3354896.1"/>
    </source>
</evidence>
<reference evidence="2" key="1">
    <citation type="journal article" date="2023" name="Mol. Phylogenet. Evol.">
        <title>Genome-scale phylogeny and comparative genomics of the fungal order Sordariales.</title>
        <authorList>
            <person name="Hensen N."/>
            <person name="Bonometti L."/>
            <person name="Westerberg I."/>
            <person name="Brannstrom I.O."/>
            <person name="Guillou S."/>
            <person name="Cros-Aarteil S."/>
            <person name="Calhoun S."/>
            <person name="Haridas S."/>
            <person name="Kuo A."/>
            <person name="Mondo S."/>
            <person name="Pangilinan J."/>
            <person name="Riley R."/>
            <person name="LaButti K."/>
            <person name="Andreopoulos B."/>
            <person name="Lipzen A."/>
            <person name="Chen C."/>
            <person name="Yan M."/>
            <person name="Daum C."/>
            <person name="Ng V."/>
            <person name="Clum A."/>
            <person name="Steindorff A."/>
            <person name="Ohm R.A."/>
            <person name="Martin F."/>
            <person name="Silar P."/>
            <person name="Natvig D.O."/>
            <person name="Lalanne C."/>
            <person name="Gautier V."/>
            <person name="Ament-Velasquez S.L."/>
            <person name="Kruys A."/>
            <person name="Hutchinson M.I."/>
            <person name="Powell A.J."/>
            <person name="Barry K."/>
            <person name="Miller A.N."/>
            <person name="Grigoriev I.V."/>
            <person name="Debuchy R."/>
            <person name="Gladieux P."/>
            <person name="Hiltunen Thoren M."/>
            <person name="Johannesson H."/>
        </authorList>
    </citation>
    <scope>NUCLEOTIDE SEQUENCE</scope>
    <source>
        <strain evidence="2">CBS 560.94</strain>
    </source>
</reference>
<proteinExistence type="predicted"/>
<organism evidence="2 3">
    <name type="scientific">Neurospora tetraspora</name>
    <dbReference type="NCBI Taxonomy" id="94610"/>
    <lineage>
        <taxon>Eukaryota</taxon>
        <taxon>Fungi</taxon>
        <taxon>Dikarya</taxon>
        <taxon>Ascomycota</taxon>
        <taxon>Pezizomycotina</taxon>
        <taxon>Sordariomycetes</taxon>
        <taxon>Sordariomycetidae</taxon>
        <taxon>Sordariales</taxon>
        <taxon>Sordariaceae</taxon>
        <taxon>Neurospora</taxon>
    </lineage>
</organism>
<dbReference type="GeneID" id="87860100"/>
<evidence type="ECO:0000259" key="1">
    <source>
        <dbReference type="PROSITE" id="PS51502"/>
    </source>
</evidence>
<accession>A0AAE0JNN6</accession>
<dbReference type="EMBL" id="JAUEPP010000001">
    <property type="protein sequence ID" value="KAK3354896.1"/>
    <property type="molecule type" value="Genomic_DNA"/>
</dbReference>
<evidence type="ECO:0000313" key="3">
    <source>
        <dbReference type="Proteomes" id="UP001278500"/>
    </source>
</evidence>
<dbReference type="InterPro" id="IPR013097">
    <property type="entry name" value="Dabb"/>
</dbReference>